<keyword evidence="7" id="KW-0093">Biotin biosynthesis</keyword>
<feature type="domain" description="Aminotransferase class I/classII large" evidence="13">
    <location>
        <begin position="59"/>
        <end position="393"/>
    </location>
</feature>
<dbReference type="Proteomes" id="UP001500888">
    <property type="component" value="Unassembled WGS sequence"/>
</dbReference>
<comment type="catalytic activity">
    <reaction evidence="11">
        <text>6-carboxyhexanoyl-[ACP] + L-alanine + H(+) = (8S)-8-amino-7-oxononanoate + holo-[ACP] + CO2</text>
        <dbReference type="Rhea" id="RHEA:42288"/>
        <dbReference type="Rhea" id="RHEA-COMP:9685"/>
        <dbReference type="Rhea" id="RHEA-COMP:9955"/>
        <dbReference type="ChEBI" id="CHEBI:15378"/>
        <dbReference type="ChEBI" id="CHEBI:16526"/>
        <dbReference type="ChEBI" id="CHEBI:57972"/>
        <dbReference type="ChEBI" id="CHEBI:64479"/>
        <dbReference type="ChEBI" id="CHEBI:78846"/>
        <dbReference type="ChEBI" id="CHEBI:149468"/>
        <dbReference type="EC" id="2.3.1.47"/>
    </reaction>
</comment>
<dbReference type="Gene3D" id="3.40.640.10">
    <property type="entry name" value="Type I PLP-dependent aspartate aminotransferase-like (Major domain)"/>
    <property type="match status" value="1"/>
</dbReference>
<accession>A0ABP7JF27</accession>
<evidence type="ECO:0000256" key="1">
    <source>
        <dbReference type="ARBA" id="ARBA00001933"/>
    </source>
</evidence>
<evidence type="ECO:0000256" key="5">
    <source>
        <dbReference type="ARBA" id="ARBA00013187"/>
    </source>
</evidence>
<dbReference type="Gene3D" id="3.90.1150.10">
    <property type="entry name" value="Aspartate Aminotransferase, domain 1"/>
    <property type="match status" value="1"/>
</dbReference>
<organism evidence="14 15">
    <name type="scientific">Sphaerisporangium flaviroseum</name>
    <dbReference type="NCBI Taxonomy" id="509199"/>
    <lineage>
        <taxon>Bacteria</taxon>
        <taxon>Bacillati</taxon>
        <taxon>Actinomycetota</taxon>
        <taxon>Actinomycetes</taxon>
        <taxon>Streptosporangiales</taxon>
        <taxon>Streptosporangiaceae</taxon>
        <taxon>Sphaerisporangium</taxon>
    </lineage>
</organism>
<dbReference type="InterPro" id="IPR050087">
    <property type="entry name" value="AON_synthase_class-II"/>
</dbReference>
<evidence type="ECO:0000256" key="11">
    <source>
        <dbReference type="ARBA" id="ARBA00047715"/>
    </source>
</evidence>
<protein>
    <recommendedName>
        <fullName evidence="5">8-amino-7-oxononanoate synthase</fullName>
        <ecNumber evidence="5">2.3.1.47</ecNumber>
    </recommendedName>
    <alternativeName>
        <fullName evidence="9">7-keto-8-amino-pelargonic acid synthase</fullName>
    </alternativeName>
    <alternativeName>
        <fullName evidence="10">8-amino-7-ketopelargonate synthase</fullName>
    </alternativeName>
</protein>
<evidence type="ECO:0000256" key="7">
    <source>
        <dbReference type="ARBA" id="ARBA00022756"/>
    </source>
</evidence>
<sequence>MEHKEVPAYPLERTASVAAGTSEAMNTDPLARLRTAAATREAAGLRRALRPRTPDHDGLVDLASNDYLGLARDERLVAAAVRATERWGTGSTGSRLVTGTTMLHAELEERLLSFARAQRALVFSSGYLANLAAVATLGAGGLVVSDEGNHASIIDACRLSRARVAVTPHKDVEAVEKALANRTEEHALVVTDAVFSVDGDRAPIRDLYAAAVRHGALLVVDEAHSLGVVGERGRGAVDEAGLAEAPTIVRTITLSKSLGSQGGAVLGASEVVETLIDTGRAFIFDTGLAPSAVAAALAALDIVVDHPDLPRQARDNASALARAAAERGLPTTDPAAAVVPVVLGPPDVALSAAAVFAKHGVRAGCFRPPSVPSGRSCLRLTARANLSSDDLAVIGRALTAVAEMKVNV</sequence>
<evidence type="ECO:0000256" key="4">
    <source>
        <dbReference type="ARBA" id="ARBA00011738"/>
    </source>
</evidence>
<keyword evidence="8 12" id="KW-0663">Pyridoxal phosphate</keyword>
<dbReference type="Pfam" id="PF00155">
    <property type="entry name" value="Aminotran_1_2"/>
    <property type="match status" value="1"/>
</dbReference>
<dbReference type="SUPFAM" id="SSF53383">
    <property type="entry name" value="PLP-dependent transferases"/>
    <property type="match status" value="1"/>
</dbReference>
<proteinExistence type="inferred from homology"/>
<evidence type="ECO:0000259" key="13">
    <source>
        <dbReference type="Pfam" id="PF00155"/>
    </source>
</evidence>
<dbReference type="InterPro" id="IPR015422">
    <property type="entry name" value="PyrdxlP-dep_Trfase_small"/>
</dbReference>
<gene>
    <name evidence="14" type="ORF">GCM10022226_78200</name>
</gene>
<keyword evidence="6" id="KW-0808">Transferase</keyword>
<keyword evidence="15" id="KW-1185">Reference proteome</keyword>
<evidence type="ECO:0000256" key="6">
    <source>
        <dbReference type="ARBA" id="ARBA00022679"/>
    </source>
</evidence>
<evidence type="ECO:0000256" key="12">
    <source>
        <dbReference type="RuleBase" id="RU003693"/>
    </source>
</evidence>
<dbReference type="EC" id="2.3.1.47" evidence="5"/>
<dbReference type="InterPro" id="IPR004839">
    <property type="entry name" value="Aminotransferase_I/II_large"/>
</dbReference>
<dbReference type="PROSITE" id="PS00599">
    <property type="entry name" value="AA_TRANSFER_CLASS_2"/>
    <property type="match status" value="1"/>
</dbReference>
<evidence type="ECO:0000313" key="15">
    <source>
        <dbReference type="Proteomes" id="UP001500888"/>
    </source>
</evidence>
<evidence type="ECO:0000256" key="10">
    <source>
        <dbReference type="ARBA" id="ARBA00033381"/>
    </source>
</evidence>
<dbReference type="PANTHER" id="PTHR13693">
    <property type="entry name" value="CLASS II AMINOTRANSFERASE/8-AMINO-7-OXONONANOATE SYNTHASE"/>
    <property type="match status" value="1"/>
</dbReference>
<dbReference type="PANTHER" id="PTHR13693:SF100">
    <property type="entry name" value="8-AMINO-7-OXONONANOATE SYNTHASE"/>
    <property type="match status" value="1"/>
</dbReference>
<comment type="subunit">
    <text evidence="4">Homodimer.</text>
</comment>
<comment type="cofactor">
    <cofactor evidence="1 12">
        <name>pyridoxal 5'-phosphate</name>
        <dbReference type="ChEBI" id="CHEBI:597326"/>
    </cofactor>
</comment>
<evidence type="ECO:0000256" key="8">
    <source>
        <dbReference type="ARBA" id="ARBA00022898"/>
    </source>
</evidence>
<dbReference type="RefSeq" id="WP_344952713.1">
    <property type="nucleotide sequence ID" value="NZ_BAAAZR010000057.1"/>
</dbReference>
<comment type="similarity">
    <text evidence="3">Belongs to the class-II pyridoxal-phosphate-dependent aminotransferase family. BioF subfamily.</text>
</comment>
<evidence type="ECO:0000256" key="2">
    <source>
        <dbReference type="ARBA" id="ARBA00004746"/>
    </source>
</evidence>
<evidence type="ECO:0000313" key="14">
    <source>
        <dbReference type="EMBL" id="GAA3843554.1"/>
    </source>
</evidence>
<reference evidence="15" key="1">
    <citation type="journal article" date="2019" name="Int. J. Syst. Evol. Microbiol.">
        <title>The Global Catalogue of Microorganisms (GCM) 10K type strain sequencing project: providing services to taxonomists for standard genome sequencing and annotation.</title>
        <authorList>
            <consortium name="The Broad Institute Genomics Platform"/>
            <consortium name="The Broad Institute Genome Sequencing Center for Infectious Disease"/>
            <person name="Wu L."/>
            <person name="Ma J."/>
        </authorList>
    </citation>
    <scope>NUCLEOTIDE SEQUENCE [LARGE SCALE GENOMIC DNA]</scope>
    <source>
        <strain evidence="15">JCM 16908</strain>
    </source>
</reference>
<dbReference type="InterPro" id="IPR015424">
    <property type="entry name" value="PyrdxlP-dep_Trfase"/>
</dbReference>
<name>A0ABP7JF27_9ACTN</name>
<evidence type="ECO:0000256" key="3">
    <source>
        <dbReference type="ARBA" id="ARBA00010008"/>
    </source>
</evidence>
<evidence type="ECO:0000256" key="9">
    <source>
        <dbReference type="ARBA" id="ARBA00032610"/>
    </source>
</evidence>
<comment type="pathway">
    <text evidence="2">Cofactor biosynthesis; biotin biosynthesis.</text>
</comment>
<dbReference type="InterPro" id="IPR001917">
    <property type="entry name" value="Aminotrans_II_pyridoxalP_BS"/>
</dbReference>
<comment type="caution">
    <text evidence="14">The sequence shown here is derived from an EMBL/GenBank/DDBJ whole genome shotgun (WGS) entry which is preliminary data.</text>
</comment>
<dbReference type="EMBL" id="BAAAZR010000057">
    <property type="protein sequence ID" value="GAA3843554.1"/>
    <property type="molecule type" value="Genomic_DNA"/>
</dbReference>
<dbReference type="InterPro" id="IPR015421">
    <property type="entry name" value="PyrdxlP-dep_Trfase_major"/>
</dbReference>